<dbReference type="RefSeq" id="WP_097056998.1">
    <property type="nucleotide sequence ID" value="NZ_OCMF01000004.1"/>
</dbReference>
<keyword evidence="3" id="KW-1185">Reference proteome</keyword>
<dbReference type="GO" id="GO:0051213">
    <property type="term" value="F:dioxygenase activity"/>
    <property type="evidence" value="ECO:0007669"/>
    <property type="project" value="UniProtKB-KW"/>
</dbReference>
<dbReference type="GO" id="GO:0046686">
    <property type="term" value="P:response to cadmium ion"/>
    <property type="evidence" value="ECO:0007669"/>
    <property type="project" value="TreeGrafter"/>
</dbReference>
<dbReference type="InterPro" id="IPR004360">
    <property type="entry name" value="Glyas_Fos-R_dOase_dom"/>
</dbReference>
<dbReference type="SUPFAM" id="SSF54593">
    <property type="entry name" value="Glyoxalase/Bleomycin resistance protein/Dihydroxybiphenyl dioxygenase"/>
    <property type="match status" value="1"/>
</dbReference>
<dbReference type="InterPro" id="IPR037523">
    <property type="entry name" value="VOC_core"/>
</dbReference>
<dbReference type="EMBL" id="OCMF01000004">
    <property type="protein sequence ID" value="SOC81231.1"/>
    <property type="molecule type" value="Genomic_DNA"/>
</dbReference>
<proteinExistence type="predicted"/>
<dbReference type="PROSITE" id="PS51819">
    <property type="entry name" value="VOC"/>
    <property type="match status" value="1"/>
</dbReference>
<dbReference type="InterPro" id="IPR029068">
    <property type="entry name" value="Glyas_Bleomycin-R_OHBP_Dase"/>
</dbReference>
<dbReference type="PANTHER" id="PTHR41294:SF1">
    <property type="entry name" value="CADMIUM-INDUCED PROTEIN CADI"/>
    <property type="match status" value="1"/>
</dbReference>
<organism evidence="2 3">
    <name type="scientific">Salinimicrobium sediminis</name>
    <dbReference type="NCBI Taxonomy" id="1343891"/>
    <lineage>
        <taxon>Bacteria</taxon>
        <taxon>Pseudomonadati</taxon>
        <taxon>Bacteroidota</taxon>
        <taxon>Flavobacteriia</taxon>
        <taxon>Flavobacteriales</taxon>
        <taxon>Flavobacteriaceae</taxon>
        <taxon>Salinimicrobium</taxon>
    </lineage>
</organism>
<sequence length="169" mass="19252">MKTFHVHVRVKDLQESIDFYTALFNTRPALVKSDYAKWMLEDPRINYAISTGHTENGIEHLGLQTDNEIELKEIYSNMQRAKGTVREEGDCTCCYSKSQKSWITDPQGVDWEAFYTYGSATIYGEGINARPAPSIMKRWQGNDAKEVPTAIDEKKIENISNCADTNCNK</sequence>
<evidence type="ECO:0000313" key="3">
    <source>
        <dbReference type="Proteomes" id="UP000219193"/>
    </source>
</evidence>
<dbReference type="OrthoDB" id="9789608at2"/>
<dbReference type="InterPro" id="IPR052393">
    <property type="entry name" value="Cadmium-induced_rsp"/>
</dbReference>
<accession>A0A285X7B9</accession>
<name>A0A285X7B9_9FLAO</name>
<keyword evidence="2" id="KW-0223">Dioxygenase</keyword>
<dbReference type="PANTHER" id="PTHR41294">
    <property type="entry name" value="CADMIUM-INDUCED PROTEIN CADI"/>
    <property type="match status" value="1"/>
</dbReference>
<keyword evidence="2" id="KW-0560">Oxidoreductase</keyword>
<reference evidence="3" key="1">
    <citation type="submission" date="2017-09" db="EMBL/GenBank/DDBJ databases">
        <authorList>
            <person name="Varghese N."/>
            <person name="Submissions S."/>
        </authorList>
    </citation>
    <scope>NUCLEOTIDE SEQUENCE [LARGE SCALE GENOMIC DNA]</scope>
    <source>
        <strain evidence="3">CGMCC 1.12641</strain>
    </source>
</reference>
<dbReference type="Proteomes" id="UP000219193">
    <property type="component" value="Unassembled WGS sequence"/>
</dbReference>
<gene>
    <name evidence="2" type="ORF">SAMN06296241_2805</name>
</gene>
<dbReference type="Gene3D" id="3.10.180.10">
    <property type="entry name" value="2,3-Dihydroxybiphenyl 1,2-Dioxygenase, domain 1"/>
    <property type="match status" value="1"/>
</dbReference>
<evidence type="ECO:0000259" key="1">
    <source>
        <dbReference type="PROSITE" id="PS51819"/>
    </source>
</evidence>
<protein>
    <submittedName>
        <fullName evidence="2">Glyoxalase/Bleomycin resistance protein/Dioxygenase superfamily protein</fullName>
    </submittedName>
</protein>
<dbReference type="Pfam" id="PF00903">
    <property type="entry name" value="Glyoxalase"/>
    <property type="match status" value="1"/>
</dbReference>
<feature type="domain" description="VOC" evidence="1">
    <location>
        <begin position="2"/>
        <end position="116"/>
    </location>
</feature>
<dbReference type="AlphaFoldDB" id="A0A285X7B9"/>
<evidence type="ECO:0000313" key="2">
    <source>
        <dbReference type="EMBL" id="SOC81231.1"/>
    </source>
</evidence>